<protein>
    <submittedName>
        <fullName evidence="2">Uncharacterized protein</fullName>
    </submittedName>
</protein>
<keyword evidence="1" id="KW-1133">Transmembrane helix</keyword>
<dbReference type="AlphaFoldDB" id="A0A3M0I6X3"/>
<keyword evidence="3" id="KW-1185">Reference proteome</keyword>
<accession>A0A3M0I6X3</accession>
<dbReference type="PANTHER" id="PTHR42305:SF1">
    <property type="entry name" value="MEMBRANE PROTEIN RV1733C-RELATED"/>
    <property type="match status" value="1"/>
</dbReference>
<keyword evidence="1" id="KW-0812">Transmembrane</keyword>
<sequence>MLIRGGRVWFWRWRRNPLKRRSDVAEAWIGVAAATTLLVTAPAVGMTMAGVGESAALGQAQGLHRAAARLVEDAAATPSGLPGMAEDQVRATVRWTTPDGSLKTGEAPVAAGGRAGSSTTVWLDGAGRLRPAPPTPAQARSQGVALGASAGAGACALVVGGWWAARGWLDGRRRTQWDDAWARFDAQRGQRHA</sequence>
<evidence type="ECO:0000313" key="3">
    <source>
        <dbReference type="Proteomes" id="UP000270471"/>
    </source>
</evidence>
<feature type="transmembrane region" description="Helical" evidence="1">
    <location>
        <begin position="144"/>
        <end position="165"/>
    </location>
</feature>
<organism evidence="2 3">
    <name type="scientific">Streptomyces shenzhenensis</name>
    <dbReference type="NCBI Taxonomy" id="943815"/>
    <lineage>
        <taxon>Bacteria</taxon>
        <taxon>Bacillati</taxon>
        <taxon>Actinomycetota</taxon>
        <taxon>Actinomycetes</taxon>
        <taxon>Kitasatosporales</taxon>
        <taxon>Streptomycetaceae</taxon>
        <taxon>Streptomyces</taxon>
    </lineage>
</organism>
<proteinExistence type="predicted"/>
<gene>
    <name evidence="2" type="ORF">CTZ28_20525</name>
</gene>
<dbReference type="EMBL" id="PENI01000013">
    <property type="protein sequence ID" value="RMB83910.1"/>
    <property type="molecule type" value="Genomic_DNA"/>
</dbReference>
<reference evidence="2 3" key="1">
    <citation type="submission" date="2017-11" db="EMBL/GenBank/DDBJ databases">
        <title>Draft genome of actinobacteria isolated from guarana (Paullinia cupana (Mart.) Ducke.</title>
        <authorList>
            <person name="Siqueira K.A."/>
            <person name="Liotti R.G."/>
            <person name="Mendes T.A.O."/>
            <person name="Soares M.A."/>
        </authorList>
    </citation>
    <scope>NUCLEOTIDE SEQUENCE [LARGE SCALE GENOMIC DNA]</scope>
    <source>
        <strain evidence="2 3">193</strain>
    </source>
</reference>
<dbReference type="InterPro" id="IPR039708">
    <property type="entry name" value="MT1774/Rv1733c-like"/>
</dbReference>
<dbReference type="PANTHER" id="PTHR42305">
    <property type="entry name" value="MEMBRANE PROTEIN RV1733C-RELATED"/>
    <property type="match status" value="1"/>
</dbReference>
<name>A0A3M0I6X3_9ACTN</name>
<evidence type="ECO:0000313" key="2">
    <source>
        <dbReference type="EMBL" id="RMB83910.1"/>
    </source>
</evidence>
<dbReference type="Proteomes" id="UP000270471">
    <property type="component" value="Unassembled WGS sequence"/>
</dbReference>
<evidence type="ECO:0000256" key="1">
    <source>
        <dbReference type="SAM" id="Phobius"/>
    </source>
</evidence>
<dbReference type="RefSeq" id="WP_121891137.1">
    <property type="nucleotide sequence ID" value="NZ_PENI01000013.1"/>
</dbReference>
<keyword evidence="1" id="KW-0472">Membrane</keyword>
<dbReference type="OrthoDB" id="4213157at2"/>
<comment type="caution">
    <text evidence="2">The sequence shown here is derived from an EMBL/GenBank/DDBJ whole genome shotgun (WGS) entry which is preliminary data.</text>
</comment>